<name>B7QE04_IXOSC</name>
<reference evidence="2" key="2">
    <citation type="submission" date="2020-05" db="UniProtKB">
        <authorList>
            <consortium name="EnsemblMetazoa"/>
        </authorList>
    </citation>
    <scope>IDENTIFICATION</scope>
    <source>
        <strain evidence="2">wikel</strain>
    </source>
</reference>
<dbReference type="AlphaFoldDB" id="B7QE04"/>
<gene>
    <name evidence="1" type="ORF">IscW_ISCW012949</name>
</gene>
<sequence length="113" mass="12091">MAQFDSILRRYNVDSDACLKVAMCSVGRLGGGAAAAEQSSAKKERRQAGPIEVFDSMLSLTFMDEVLLSKGLRGARQVGEAGGDCDSFNKGDRCPFNAAAWKVLLATLNRSLT</sequence>
<proteinExistence type="predicted"/>
<dbReference type="EMBL" id="DS917339">
    <property type="protein sequence ID" value="EEC17076.1"/>
    <property type="molecule type" value="Genomic_DNA"/>
</dbReference>
<evidence type="ECO:0000313" key="1">
    <source>
        <dbReference type="EMBL" id="EEC17076.1"/>
    </source>
</evidence>
<dbReference type="HOGENOM" id="CLU_2136229_0_0_1"/>
<dbReference type="Proteomes" id="UP000001555">
    <property type="component" value="Unassembled WGS sequence"/>
</dbReference>
<reference evidence="1 3" key="1">
    <citation type="submission" date="2008-03" db="EMBL/GenBank/DDBJ databases">
        <title>Annotation of Ixodes scapularis.</title>
        <authorList>
            <consortium name="Ixodes scapularis Genome Project Consortium"/>
            <person name="Caler E."/>
            <person name="Hannick L.I."/>
            <person name="Bidwell S."/>
            <person name="Joardar V."/>
            <person name="Thiagarajan M."/>
            <person name="Amedeo P."/>
            <person name="Galinsky K.J."/>
            <person name="Schobel S."/>
            <person name="Inman J."/>
            <person name="Hostetler J."/>
            <person name="Miller J."/>
            <person name="Hammond M."/>
            <person name="Megy K."/>
            <person name="Lawson D."/>
            <person name="Kodira C."/>
            <person name="Sutton G."/>
            <person name="Meyer J."/>
            <person name="Hill C.A."/>
            <person name="Birren B."/>
            <person name="Nene V."/>
            <person name="Collins F."/>
            <person name="Alarcon-Chaidez F."/>
            <person name="Wikel S."/>
            <person name="Strausberg R."/>
        </authorList>
    </citation>
    <scope>NUCLEOTIDE SEQUENCE [LARGE SCALE GENOMIC DNA]</scope>
    <source>
        <strain evidence="3">Wikel</strain>
        <strain evidence="1">Wikel colony</strain>
    </source>
</reference>
<organism>
    <name type="scientific">Ixodes scapularis</name>
    <name type="common">Black-legged tick</name>
    <name type="synonym">Deer tick</name>
    <dbReference type="NCBI Taxonomy" id="6945"/>
    <lineage>
        <taxon>Eukaryota</taxon>
        <taxon>Metazoa</taxon>
        <taxon>Ecdysozoa</taxon>
        <taxon>Arthropoda</taxon>
        <taxon>Chelicerata</taxon>
        <taxon>Arachnida</taxon>
        <taxon>Acari</taxon>
        <taxon>Parasitiformes</taxon>
        <taxon>Ixodida</taxon>
        <taxon>Ixodoidea</taxon>
        <taxon>Ixodidae</taxon>
        <taxon>Ixodinae</taxon>
        <taxon>Ixodes</taxon>
    </lineage>
</organism>
<dbReference type="VEuPathDB" id="VectorBase:ISCI012949"/>
<evidence type="ECO:0000313" key="2">
    <source>
        <dbReference type="EnsemblMetazoa" id="ISCW012949-PA"/>
    </source>
</evidence>
<dbReference type="VEuPathDB" id="VectorBase:ISCW012949"/>
<keyword evidence="3" id="KW-1185">Reference proteome</keyword>
<dbReference type="InParanoid" id="B7QE04"/>
<dbReference type="PaxDb" id="6945-B7QE04"/>
<dbReference type="VEuPathDB" id="VectorBase:ISCP_024614"/>
<dbReference type="EMBL" id="ABJB011102255">
    <property type="status" value="NOT_ANNOTATED_CDS"/>
    <property type="molecule type" value="Genomic_DNA"/>
</dbReference>
<dbReference type="OrthoDB" id="6495245at2759"/>
<accession>B7QE04</accession>
<protein>
    <submittedName>
        <fullName evidence="1 2">Uncharacterized protein</fullName>
    </submittedName>
</protein>
<dbReference type="EnsemblMetazoa" id="ISCW012949-RA">
    <property type="protein sequence ID" value="ISCW012949-PA"/>
    <property type="gene ID" value="ISCW012949"/>
</dbReference>
<evidence type="ECO:0000313" key="3">
    <source>
        <dbReference type="Proteomes" id="UP000001555"/>
    </source>
</evidence>